<name>A0ABR2EPR8_9ROSI</name>
<keyword evidence="3" id="KW-1185">Reference proteome</keyword>
<evidence type="ECO:0000313" key="2">
    <source>
        <dbReference type="EMBL" id="KAK8563999.1"/>
    </source>
</evidence>
<sequence>MKRKEKGGKRGILRSPAAVDSARLGSEIKFSVSDHLTDAFEVLEFPLCPPFLSGRQPDPRRGKGRESYGEFLESSKSPPTRLRVSSTCRTYGYDSCTIVNGSSCAPVGETAETGGIEEMEKEVLKIAEAVSRVDVWWSFHAMPIETIVGSKHSR</sequence>
<reference evidence="2 3" key="1">
    <citation type="journal article" date="2024" name="G3 (Bethesda)">
        <title>Genome assembly of Hibiscus sabdariffa L. provides insights into metabolisms of medicinal natural products.</title>
        <authorList>
            <person name="Kim T."/>
        </authorList>
    </citation>
    <scope>NUCLEOTIDE SEQUENCE [LARGE SCALE GENOMIC DNA]</scope>
    <source>
        <strain evidence="2">TK-2024</strain>
        <tissue evidence="2">Old leaves</tissue>
    </source>
</reference>
<evidence type="ECO:0000256" key="1">
    <source>
        <dbReference type="SAM" id="MobiDB-lite"/>
    </source>
</evidence>
<dbReference type="EMBL" id="JBBPBM010000011">
    <property type="protein sequence ID" value="KAK8563999.1"/>
    <property type="molecule type" value="Genomic_DNA"/>
</dbReference>
<organism evidence="2 3">
    <name type="scientific">Hibiscus sabdariffa</name>
    <name type="common">roselle</name>
    <dbReference type="NCBI Taxonomy" id="183260"/>
    <lineage>
        <taxon>Eukaryota</taxon>
        <taxon>Viridiplantae</taxon>
        <taxon>Streptophyta</taxon>
        <taxon>Embryophyta</taxon>
        <taxon>Tracheophyta</taxon>
        <taxon>Spermatophyta</taxon>
        <taxon>Magnoliopsida</taxon>
        <taxon>eudicotyledons</taxon>
        <taxon>Gunneridae</taxon>
        <taxon>Pentapetalae</taxon>
        <taxon>rosids</taxon>
        <taxon>malvids</taxon>
        <taxon>Malvales</taxon>
        <taxon>Malvaceae</taxon>
        <taxon>Malvoideae</taxon>
        <taxon>Hibiscus</taxon>
    </lineage>
</organism>
<feature type="region of interest" description="Disordered" evidence="1">
    <location>
        <begin position="50"/>
        <end position="80"/>
    </location>
</feature>
<protein>
    <submittedName>
        <fullName evidence="2">Uncharacterized protein</fullName>
    </submittedName>
</protein>
<comment type="caution">
    <text evidence="2">The sequence shown here is derived from an EMBL/GenBank/DDBJ whole genome shotgun (WGS) entry which is preliminary data.</text>
</comment>
<feature type="compositionally biased region" description="Basic and acidic residues" evidence="1">
    <location>
        <begin position="57"/>
        <end position="68"/>
    </location>
</feature>
<proteinExistence type="predicted"/>
<accession>A0ABR2EPR8</accession>
<dbReference type="Proteomes" id="UP001472677">
    <property type="component" value="Unassembled WGS sequence"/>
</dbReference>
<gene>
    <name evidence="2" type="ORF">V6N12_036131</name>
</gene>
<evidence type="ECO:0000313" key="3">
    <source>
        <dbReference type="Proteomes" id="UP001472677"/>
    </source>
</evidence>